<dbReference type="Gene3D" id="3.30.1490.490">
    <property type="match status" value="1"/>
</dbReference>
<dbReference type="GO" id="GO:0000122">
    <property type="term" value="P:negative regulation of transcription by RNA polymerase II"/>
    <property type="evidence" value="ECO:0007669"/>
    <property type="project" value="TreeGrafter"/>
</dbReference>
<dbReference type="eggNOG" id="KOG2186">
    <property type="taxonomic scope" value="Eukaryota"/>
</dbReference>
<reference evidence="10" key="1">
    <citation type="submission" date="2013-12" db="EMBL/GenBank/DDBJ databases">
        <title>The Genome Sequence of Aphanomyces invadans NJM9701.</title>
        <authorList>
            <consortium name="The Broad Institute Genomics Platform"/>
            <person name="Russ C."/>
            <person name="Tyler B."/>
            <person name="van West P."/>
            <person name="Dieguez-Uribeondo J."/>
            <person name="Young S.K."/>
            <person name="Zeng Q."/>
            <person name="Gargeya S."/>
            <person name="Fitzgerald M."/>
            <person name="Abouelleil A."/>
            <person name="Alvarado L."/>
            <person name="Chapman S.B."/>
            <person name="Gainer-Dewar J."/>
            <person name="Goldberg J."/>
            <person name="Griggs A."/>
            <person name="Gujja S."/>
            <person name="Hansen M."/>
            <person name="Howarth C."/>
            <person name="Imamovic A."/>
            <person name="Ireland A."/>
            <person name="Larimer J."/>
            <person name="McCowan C."/>
            <person name="Murphy C."/>
            <person name="Pearson M."/>
            <person name="Poon T.W."/>
            <person name="Priest M."/>
            <person name="Roberts A."/>
            <person name="Saif S."/>
            <person name="Shea T."/>
            <person name="Sykes S."/>
            <person name="Wortman J."/>
            <person name="Nusbaum C."/>
            <person name="Birren B."/>
        </authorList>
    </citation>
    <scope>NUCLEOTIDE SEQUENCE [LARGE SCALE GENOMIC DNA]</scope>
    <source>
        <strain evidence="10">NJM9701</strain>
    </source>
</reference>
<keyword evidence="2" id="KW-0479">Metal-binding</keyword>
<dbReference type="GeneID" id="20083256"/>
<protein>
    <recommendedName>
        <fullName evidence="9">Zinc finger C2H2 LYAR-type domain-containing protein</fullName>
    </recommendedName>
</protein>
<evidence type="ECO:0000256" key="6">
    <source>
        <dbReference type="ARBA" id="ARBA00023242"/>
    </source>
</evidence>
<evidence type="ECO:0000256" key="2">
    <source>
        <dbReference type="ARBA" id="ARBA00022723"/>
    </source>
</evidence>
<keyword evidence="6" id="KW-0539">Nucleus</keyword>
<dbReference type="GO" id="GO:0003677">
    <property type="term" value="F:DNA binding"/>
    <property type="evidence" value="ECO:0007669"/>
    <property type="project" value="InterPro"/>
</dbReference>
<dbReference type="InterPro" id="IPR039999">
    <property type="entry name" value="LYAR"/>
</dbReference>
<dbReference type="GO" id="GO:0008270">
    <property type="term" value="F:zinc ion binding"/>
    <property type="evidence" value="ECO:0007669"/>
    <property type="project" value="UniProtKB-KW"/>
</dbReference>
<dbReference type="FunFam" id="3.30.1490.490:FF:000001">
    <property type="entry name" value="cell growth-regulating nucleolar protein-like"/>
    <property type="match status" value="1"/>
</dbReference>
<dbReference type="GO" id="GO:0006364">
    <property type="term" value="P:rRNA processing"/>
    <property type="evidence" value="ECO:0007669"/>
    <property type="project" value="TreeGrafter"/>
</dbReference>
<evidence type="ECO:0000313" key="10">
    <source>
        <dbReference type="EMBL" id="ETW01551.1"/>
    </source>
</evidence>
<evidence type="ECO:0000256" key="3">
    <source>
        <dbReference type="ARBA" id="ARBA00022737"/>
    </source>
</evidence>
<dbReference type="OrthoDB" id="21474at2759"/>
<dbReference type="SUPFAM" id="SSF57667">
    <property type="entry name" value="beta-beta-alpha zinc fingers"/>
    <property type="match status" value="2"/>
</dbReference>
<evidence type="ECO:0000256" key="7">
    <source>
        <dbReference type="PROSITE-ProRule" id="PRU01145"/>
    </source>
</evidence>
<accession>A0A024U567</accession>
<feature type="domain" description="Zinc finger C2H2 LYAR-type" evidence="9">
    <location>
        <begin position="31"/>
        <end position="58"/>
    </location>
</feature>
<dbReference type="STRING" id="157072.A0A024U567"/>
<name>A0A024U567_9STRA</name>
<dbReference type="InterPro" id="IPR036236">
    <property type="entry name" value="Znf_C2H2_sf"/>
</dbReference>
<keyword evidence="4 7" id="KW-0863">Zinc-finger</keyword>
<feature type="region of interest" description="Disordered" evidence="8">
    <location>
        <begin position="146"/>
        <end position="179"/>
    </location>
</feature>
<evidence type="ECO:0000256" key="5">
    <source>
        <dbReference type="ARBA" id="ARBA00022833"/>
    </source>
</evidence>
<proteinExistence type="predicted"/>
<dbReference type="RefSeq" id="XP_008869399.1">
    <property type="nucleotide sequence ID" value="XM_008871177.1"/>
</dbReference>
<dbReference type="GO" id="GO:0005730">
    <property type="term" value="C:nucleolus"/>
    <property type="evidence" value="ECO:0007669"/>
    <property type="project" value="TreeGrafter"/>
</dbReference>
<sequence length="279" mass="30931">MVFFVCEGCNETLKKNKVDAHASRCRNCWAVTCVDCQVVFKGNDYAAHTTCISEAQKYEGALYQAPKASKQAKKNPQERWMDLIQSSTAPDAKVNQALQRIAGYDNVPRKKPKFFNFLKNSIGITGVEDKLWTFLETEFNKLKDTEAAAKRPANDTTADEPQAKKAKTTGRDDNDDSNSLSALASHVKDYLRQNATATPVSVPVELTAAEKKWVKVLKSLVKAADGQRMGKKALQKAAIAKISTKYPDLVTDDMKGDFKSASKKAPCFTRDGDYFVLNE</sequence>
<keyword evidence="3" id="KW-0677">Repeat</keyword>
<evidence type="ECO:0000256" key="8">
    <source>
        <dbReference type="SAM" id="MobiDB-lite"/>
    </source>
</evidence>
<comment type="subcellular location">
    <subcellularLocation>
        <location evidence="1">Nucleus</location>
    </subcellularLocation>
</comment>
<evidence type="ECO:0000259" key="9">
    <source>
        <dbReference type="Pfam" id="PF08790"/>
    </source>
</evidence>
<dbReference type="PROSITE" id="PS51804">
    <property type="entry name" value="ZF_C2HC_LYAR"/>
    <property type="match status" value="2"/>
</dbReference>
<dbReference type="VEuPathDB" id="FungiDB:H310_06206"/>
<dbReference type="PANTHER" id="PTHR13100">
    <property type="entry name" value="CELL GROWTH-REGULATING NUCLEOLAR PROTEIN LYAR"/>
    <property type="match status" value="1"/>
</dbReference>
<dbReference type="PANTHER" id="PTHR13100:SF10">
    <property type="entry name" value="CELL GROWTH-REGULATING NUCLEOLAR PROTEIN"/>
    <property type="match status" value="1"/>
</dbReference>
<organism evidence="10">
    <name type="scientific">Aphanomyces invadans</name>
    <dbReference type="NCBI Taxonomy" id="157072"/>
    <lineage>
        <taxon>Eukaryota</taxon>
        <taxon>Sar</taxon>
        <taxon>Stramenopiles</taxon>
        <taxon>Oomycota</taxon>
        <taxon>Saprolegniomycetes</taxon>
        <taxon>Saprolegniales</taxon>
        <taxon>Verrucalvaceae</taxon>
        <taxon>Aphanomyces</taxon>
    </lineage>
</organism>
<evidence type="ECO:0000256" key="4">
    <source>
        <dbReference type="ARBA" id="ARBA00022771"/>
    </source>
</evidence>
<dbReference type="Pfam" id="PF08790">
    <property type="entry name" value="zf-LYAR"/>
    <property type="match status" value="1"/>
</dbReference>
<dbReference type="AlphaFoldDB" id="A0A024U567"/>
<dbReference type="InterPro" id="IPR014898">
    <property type="entry name" value="Znf_C2H2_LYAR"/>
</dbReference>
<keyword evidence="5" id="KW-0862">Zinc</keyword>
<dbReference type="EMBL" id="KI913962">
    <property type="protein sequence ID" value="ETW01551.1"/>
    <property type="molecule type" value="Genomic_DNA"/>
</dbReference>
<evidence type="ECO:0000256" key="1">
    <source>
        <dbReference type="ARBA" id="ARBA00004123"/>
    </source>
</evidence>
<gene>
    <name evidence="10" type="ORF">H310_06206</name>
</gene>